<comment type="caution">
    <text evidence="1">The sequence shown here is derived from an EMBL/GenBank/DDBJ whole genome shotgun (WGS) entry which is preliminary data.</text>
</comment>
<dbReference type="EMBL" id="BARW01009156">
    <property type="protein sequence ID" value="GAI76906.1"/>
    <property type="molecule type" value="Genomic_DNA"/>
</dbReference>
<gene>
    <name evidence="1" type="ORF">S12H4_18523</name>
</gene>
<name>X1SCQ2_9ZZZZ</name>
<accession>X1SCQ2</accession>
<sequence>ERIVKKTPGNKHSEVQRIVKEGLTIILVEVGYILEEQELSELSHMRLKEIKKQAQRIAKAVLEETP</sequence>
<organism evidence="1">
    <name type="scientific">marine sediment metagenome</name>
    <dbReference type="NCBI Taxonomy" id="412755"/>
    <lineage>
        <taxon>unclassified sequences</taxon>
        <taxon>metagenomes</taxon>
        <taxon>ecological metagenomes</taxon>
    </lineage>
</organism>
<evidence type="ECO:0000313" key="1">
    <source>
        <dbReference type="EMBL" id="GAI76906.1"/>
    </source>
</evidence>
<dbReference type="AlphaFoldDB" id="X1SCQ2"/>
<feature type="non-terminal residue" evidence="1">
    <location>
        <position position="1"/>
    </location>
</feature>
<protein>
    <submittedName>
        <fullName evidence="1">Uncharacterized protein</fullName>
    </submittedName>
</protein>
<reference evidence="1" key="1">
    <citation type="journal article" date="2014" name="Front. Microbiol.">
        <title>High frequency of phylogenetically diverse reductive dehalogenase-homologous genes in deep subseafloor sedimentary metagenomes.</title>
        <authorList>
            <person name="Kawai M."/>
            <person name="Futagami T."/>
            <person name="Toyoda A."/>
            <person name="Takaki Y."/>
            <person name="Nishi S."/>
            <person name="Hori S."/>
            <person name="Arai W."/>
            <person name="Tsubouchi T."/>
            <person name="Morono Y."/>
            <person name="Uchiyama I."/>
            <person name="Ito T."/>
            <person name="Fujiyama A."/>
            <person name="Inagaki F."/>
            <person name="Takami H."/>
        </authorList>
    </citation>
    <scope>NUCLEOTIDE SEQUENCE</scope>
    <source>
        <strain evidence="1">Expedition CK06-06</strain>
    </source>
</reference>
<proteinExistence type="predicted"/>